<organism evidence="8 9">
    <name type="scientific">Syntrophotalea acetylenivorans</name>
    <dbReference type="NCBI Taxonomy" id="1842532"/>
    <lineage>
        <taxon>Bacteria</taxon>
        <taxon>Pseudomonadati</taxon>
        <taxon>Thermodesulfobacteriota</taxon>
        <taxon>Desulfuromonadia</taxon>
        <taxon>Desulfuromonadales</taxon>
        <taxon>Syntrophotaleaceae</taxon>
        <taxon>Syntrophotalea</taxon>
    </lineage>
</organism>
<evidence type="ECO:0000256" key="5">
    <source>
        <dbReference type="ARBA" id="ARBA00022898"/>
    </source>
</evidence>
<proteinExistence type="inferred from homology"/>
<keyword evidence="9" id="KW-1185">Reference proteome</keyword>
<reference evidence="8 9" key="1">
    <citation type="journal article" date="2017" name="Genome Announc.">
        <title>Complete Genome Sequences of Two Acetylene-Fermenting Pelobacter acetylenicus Strains.</title>
        <authorList>
            <person name="Sutton J.M."/>
            <person name="Baesman S.M."/>
            <person name="Fierst J.L."/>
            <person name="Poret-Peterson A.T."/>
            <person name="Oremland R.S."/>
            <person name="Dunlap D.S."/>
            <person name="Akob D.M."/>
        </authorList>
    </citation>
    <scope>NUCLEOTIDE SEQUENCE [LARGE SCALE GENOMIC DNA]</scope>
    <source>
        <strain evidence="8 9">SFB93</strain>
    </source>
</reference>
<dbReference type="GO" id="GO:0006520">
    <property type="term" value="P:amino acid metabolic process"/>
    <property type="evidence" value="ECO:0007669"/>
    <property type="project" value="InterPro"/>
</dbReference>
<dbReference type="KEGG" id="pef:A7E78_06405"/>
<sequence>MQNPCSDSPSTQLNLNIRGLAPSATVTINDLSNQLQKEGRKVYKLGLGQSPFPVPDPVVNELRLNAHQKAYLPVRGLATLRESIAAHHRRTFKIDCSADDVLVGPGSKELMFLLQLVYYGDLVVPTPTWVSYVPQAQIIGRHVHLVRTRFEDGWRLTAEQLDFLCRIDPSRPRIVVLNYPSNPTGITYSRQELKDLAEVAHRYRLIILSDEIYGQLHHQAAHESIVPYYPKGTIVSGGLSKWCGAGGWRLGFFVFPRCMRWLQDAMAAVASETYTSTCAPVQYAAIKAFEESPEIDHYSFQVRRILRALGQHLSETLTNAGARVIAPEGGFYLFPDFSEHAEKLRERGITTSTELCRRLLSETGVAVLPGQEFGQPPEQLSLRIAYVNFDGTRALKSIEKLPSKALPDVECLRDWCPDTLQAIDHLIEWITKT</sequence>
<dbReference type="Pfam" id="PF00155">
    <property type="entry name" value="Aminotran_1_2"/>
    <property type="match status" value="1"/>
</dbReference>
<keyword evidence="3 6" id="KW-0032">Aminotransferase</keyword>
<keyword evidence="4 6" id="KW-0808">Transferase</keyword>
<dbReference type="EC" id="2.6.1.-" evidence="6"/>
<comment type="similarity">
    <text evidence="2 6">Belongs to the class-I pyridoxal-phosphate-dependent aminotransferase family.</text>
</comment>
<dbReference type="SUPFAM" id="SSF53383">
    <property type="entry name" value="PLP-dependent transferases"/>
    <property type="match status" value="1"/>
</dbReference>
<dbReference type="InterPro" id="IPR004838">
    <property type="entry name" value="NHTrfase_class1_PyrdxlP-BS"/>
</dbReference>
<evidence type="ECO:0000256" key="4">
    <source>
        <dbReference type="ARBA" id="ARBA00022679"/>
    </source>
</evidence>
<dbReference type="OrthoDB" id="9804474at2"/>
<dbReference type="EMBL" id="CP015519">
    <property type="protein sequence ID" value="APG29043.1"/>
    <property type="molecule type" value="Genomic_DNA"/>
</dbReference>
<accession>A0A1L3GSX2</accession>
<evidence type="ECO:0000256" key="2">
    <source>
        <dbReference type="ARBA" id="ARBA00007441"/>
    </source>
</evidence>
<dbReference type="GO" id="GO:0030170">
    <property type="term" value="F:pyridoxal phosphate binding"/>
    <property type="evidence" value="ECO:0007669"/>
    <property type="project" value="InterPro"/>
</dbReference>
<dbReference type="PROSITE" id="PS00105">
    <property type="entry name" value="AA_TRANSFER_CLASS_1"/>
    <property type="match status" value="1"/>
</dbReference>
<dbReference type="InterPro" id="IPR015421">
    <property type="entry name" value="PyrdxlP-dep_Trfase_major"/>
</dbReference>
<protein>
    <recommendedName>
        <fullName evidence="6">Aminotransferase</fullName>
        <ecNumber evidence="6">2.6.1.-</ecNumber>
    </recommendedName>
</protein>
<gene>
    <name evidence="8" type="ORF">A7E78_06405</name>
</gene>
<dbReference type="InterPro" id="IPR015424">
    <property type="entry name" value="PyrdxlP-dep_Trfase"/>
</dbReference>
<keyword evidence="5" id="KW-0663">Pyridoxal phosphate</keyword>
<dbReference type="AlphaFoldDB" id="A0A1L3GSX2"/>
<name>A0A1L3GSX2_9BACT</name>
<dbReference type="STRING" id="1842532.A7E78_06405"/>
<evidence type="ECO:0000256" key="3">
    <source>
        <dbReference type="ARBA" id="ARBA00022576"/>
    </source>
</evidence>
<evidence type="ECO:0000313" key="8">
    <source>
        <dbReference type="EMBL" id="APG29043.1"/>
    </source>
</evidence>
<comment type="cofactor">
    <cofactor evidence="1 6">
        <name>pyridoxal 5'-phosphate</name>
        <dbReference type="ChEBI" id="CHEBI:597326"/>
    </cofactor>
</comment>
<dbReference type="InterPro" id="IPR015422">
    <property type="entry name" value="PyrdxlP-dep_Trfase_small"/>
</dbReference>
<dbReference type="Proteomes" id="UP000182517">
    <property type="component" value="Chromosome"/>
</dbReference>
<evidence type="ECO:0000313" key="9">
    <source>
        <dbReference type="Proteomes" id="UP000182517"/>
    </source>
</evidence>
<dbReference type="PANTHER" id="PTHR46383">
    <property type="entry name" value="ASPARTATE AMINOTRANSFERASE"/>
    <property type="match status" value="1"/>
</dbReference>
<evidence type="ECO:0000256" key="6">
    <source>
        <dbReference type="RuleBase" id="RU000481"/>
    </source>
</evidence>
<evidence type="ECO:0000259" key="7">
    <source>
        <dbReference type="Pfam" id="PF00155"/>
    </source>
</evidence>
<dbReference type="InterPro" id="IPR004839">
    <property type="entry name" value="Aminotransferase_I/II_large"/>
</dbReference>
<dbReference type="GO" id="GO:0008483">
    <property type="term" value="F:transaminase activity"/>
    <property type="evidence" value="ECO:0007669"/>
    <property type="project" value="UniProtKB-KW"/>
</dbReference>
<dbReference type="Gene3D" id="3.40.640.10">
    <property type="entry name" value="Type I PLP-dependent aspartate aminotransferase-like (Major domain)"/>
    <property type="match status" value="1"/>
</dbReference>
<feature type="domain" description="Aminotransferase class I/classII large" evidence="7">
    <location>
        <begin position="41"/>
        <end position="386"/>
    </location>
</feature>
<dbReference type="CDD" id="cd00609">
    <property type="entry name" value="AAT_like"/>
    <property type="match status" value="1"/>
</dbReference>
<dbReference type="PANTHER" id="PTHR46383:SF1">
    <property type="entry name" value="ASPARTATE AMINOTRANSFERASE"/>
    <property type="match status" value="1"/>
</dbReference>
<dbReference type="InterPro" id="IPR050596">
    <property type="entry name" value="AspAT/PAT-like"/>
</dbReference>
<evidence type="ECO:0000256" key="1">
    <source>
        <dbReference type="ARBA" id="ARBA00001933"/>
    </source>
</evidence>
<dbReference type="Gene3D" id="3.90.1150.10">
    <property type="entry name" value="Aspartate Aminotransferase, domain 1"/>
    <property type="match status" value="1"/>
</dbReference>